<sequence length="387" mass="42537">MRNESATTNRNAGIDLLRGLSIVLVVIHHVALRIPLRKTTLAGILPAQLLRALNWNGHNAVIMFFVISGFLITETTIRRWGSLASVPPGAFMVRRAARIIPCLLVLIVILSFLDLLQVPDYTITRPDQSLGGAIFSALTMTLNRYEGRTSWLPGGWDILWSLSIEELFYLIFPFACLLSARFPRLLIMACTALALSMPLSLRALTNASEIWQDKAYLPGMSAIATGICAALIAGKFSRAKPGSEQSRRIRTLSGLSGTIALAACLLDYHDLYGILGDNTDLLLTVSVAALLVAFRQGWGATVVTRGTGWLRSFGRMSYEIYLSHMFIVFPAVALFHRTGGNMALGWLWFPPVLALSWCLGRAVELSLSRPADLWLLQQTRTARPAIA</sequence>
<keyword evidence="4" id="KW-1185">Reference proteome</keyword>
<gene>
    <name evidence="3" type="ORF">GOB93_02885</name>
</gene>
<feature type="transmembrane region" description="Helical" evidence="1">
    <location>
        <begin position="318"/>
        <end position="336"/>
    </location>
</feature>
<dbReference type="InterPro" id="IPR050879">
    <property type="entry name" value="Acyltransferase_3"/>
</dbReference>
<keyword evidence="1" id="KW-0812">Transmembrane</keyword>
<dbReference type="Pfam" id="PF01757">
    <property type="entry name" value="Acyl_transf_3"/>
    <property type="match status" value="1"/>
</dbReference>
<feature type="transmembrane region" description="Helical" evidence="1">
    <location>
        <begin position="99"/>
        <end position="118"/>
    </location>
</feature>
<keyword evidence="3" id="KW-0012">Acyltransferase</keyword>
<dbReference type="PANTHER" id="PTHR23028">
    <property type="entry name" value="ACETYLTRANSFERASE"/>
    <property type="match status" value="1"/>
</dbReference>
<name>A0ABX0JM86_9PROT</name>
<keyword evidence="1" id="KW-0472">Membrane</keyword>
<accession>A0ABX0JM86</accession>
<feature type="transmembrane region" description="Helical" evidence="1">
    <location>
        <begin position="185"/>
        <end position="204"/>
    </location>
</feature>
<dbReference type="EMBL" id="WOTB01000003">
    <property type="protein sequence ID" value="NHN83586.1"/>
    <property type="molecule type" value="Genomic_DNA"/>
</dbReference>
<feature type="transmembrane region" description="Helical" evidence="1">
    <location>
        <begin position="12"/>
        <end position="32"/>
    </location>
</feature>
<protein>
    <submittedName>
        <fullName evidence="3">Acyltransferase family protein</fullName>
    </submittedName>
</protein>
<evidence type="ECO:0000256" key="1">
    <source>
        <dbReference type="SAM" id="Phobius"/>
    </source>
</evidence>
<proteinExistence type="predicted"/>
<feature type="transmembrane region" description="Helical" evidence="1">
    <location>
        <begin position="216"/>
        <end position="237"/>
    </location>
</feature>
<dbReference type="Proteomes" id="UP000635278">
    <property type="component" value="Unassembled WGS sequence"/>
</dbReference>
<dbReference type="RefSeq" id="WP_173582031.1">
    <property type="nucleotide sequence ID" value="NZ_WOTB01000003.1"/>
</dbReference>
<organism evidence="3 4">
    <name type="scientific">Acetobacter musti</name>
    <dbReference type="NCBI Taxonomy" id="864732"/>
    <lineage>
        <taxon>Bacteria</taxon>
        <taxon>Pseudomonadati</taxon>
        <taxon>Pseudomonadota</taxon>
        <taxon>Alphaproteobacteria</taxon>
        <taxon>Acetobacterales</taxon>
        <taxon>Acetobacteraceae</taxon>
        <taxon>Acetobacter</taxon>
    </lineage>
</organism>
<feature type="domain" description="Acyltransferase 3" evidence="2">
    <location>
        <begin position="11"/>
        <end position="356"/>
    </location>
</feature>
<comment type="caution">
    <text evidence="3">The sequence shown here is derived from an EMBL/GenBank/DDBJ whole genome shotgun (WGS) entry which is preliminary data.</text>
</comment>
<keyword evidence="1" id="KW-1133">Transmembrane helix</keyword>
<keyword evidence="3" id="KW-0808">Transferase</keyword>
<evidence type="ECO:0000313" key="3">
    <source>
        <dbReference type="EMBL" id="NHN83586.1"/>
    </source>
</evidence>
<reference evidence="3 4" key="1">
    <citation type="journal article" date="2020" name="Int. J. Syst. Evol. Microbiol.">
        <title>Novel acetic acid bacteria from cider fermentations: Acetobacter conturbans sp. nov. and Acetobacter fallax sp. nov.</title>
        <authorList>
            <person name="Sombolestani A.S."/>
            <person name="Cleenwerck I."/>
            <person name="Cnockaert M."/>
            <person name="Borremans W."/>
            <person name="Wieme A.D."/>
            <person name="De Vuyst L."/>
            <person name="Vandamme P."/>
        </authorList>
    </citation>
    <scope>NUCLEOTIDE SEQUENCE [LARGE SCALE GENOMIC DNA]</scope>
    <source>
        <strain evidence="3 4">LMG 30640</strain>
    </source>
</reference>
<feature type="transmembrane region" description="Helical" evidence="1">
    <location>
        <begin position="52"/>
        <end position="72"/>
    </location>
</feature>
<evidence type="ECO:0000259" key="2">
    <source>
        <dbReference type="Pfam" id="PF01757"/>
    </source>
</evidence>
<dbReference type="GO" id="GO:0016746">
    <property type="term" value="F:acyltransferase activity"/>
    <property type="evidence" value="ECO:0007669"/>
    <property type="project" value="UniProtKB-KW"/>
</dbReference>
<dbReference type="InterPro" id="IPR002656">
    <property type="entry name" value="Acyl_transf_3_dom"/>
</dbReference>
<feature type="transmembrane region" description="Helical" evidence="1">
    <location>
        <begin position="158"/>
        <end position="178"/>
    </location>
</feature>
<feature type="transmembrane region" description="Helical" evidence="1">
    <location>
        <begin position="249"/>
        <end position="269"/>
    </location>
</feature>
<dbReference type="PANTHER" id="PTHR23028:SF53">
    <property type="entry name" value="ACYL_TRANSF_3 DOMAIN-CONTAINING PROTEIN"/>
    <property type="match status" value="1"/>
</dbReference>
<evidence type="ECO:0000313" key="4">
    <source>
        <dbReference type="Proteomes" id="UP000635278"/>
    </source>
</evidence>
<feature type="transmembrane region" description="Helical" evidence="1">
    <location>
        <begin position="281"/>
        <end position="298"/>
    </location>
</feature>